<name>B0JVF2_MICAN</name>
<dbReference type="RefSeq" id="WP_012265002.1">
    <property type="nucleotide sequence ID" value="NC_010296.1"/>
</dbReference>
<organism evidence="2 3">
    <name type="scientific">Microcystis aeruginosa (strain NIES-843 / IAM M-2473)</name>
    <dbReference type="NCBI Taxonomy" id="449447"/>
    <lineage>
        <taxon>Bacteria</taxon>
        <taxon>Bacillati</taxon>
        <taxon>Cyanobacteriota</taxon>
        <taxon>Cyanophyceae</taxon>
        <taxon>Oscillatoriophycideae</taxon>
        <taxon>Chroococcales</taxon>
        <taxon>Microcystaceae</taxon>
        <taxon>Microcystis</taxon>
    </lineage>
</organism>
<evidence type="ECO:0000313" key="3">
    <source>
        <dbReference type="Proteomes" id="UP000001510"/>
    </source>
</evidence>
<dbReference type="AlphaFoldDB" id="B0JVF2"/>
<dbReference type="InterPro" id="IPR025282">
    <property type="entry name" value="DUF4214"/>
</dbReference>
<protein>
    <submittedName>
        <fullName evidence="2">Alkaline phosphatase</fullName>
    </submittedName>
</protein>
<keyword evidence="3" id="KW-1185">Reference proteome</keyword>
<evidence type="ECO:0000259" key="1">
    <source>
        <dbReference type="Pfam" id="PF13946"/>
    </source>
</evidence>
<dbReference type="Pfam" id="PF13946">
    <property type="entry name" value="DUF4214"/>
    <property type="match status" value="1"/>
</dbReference>
<dbReference type="Gene3D" id="2.60.120.380">
    <property type="match status" value="1"/>
</dbReference>
<dbReference type="EMBL" id="AP009552">
    <property type="protein sequence ID" value="BAG01486.1"/>
    <property type="molecule type" value="Genomic_DNA"/>
</dbReference>
<dbReference type="Proteomes" id="UP000001510">
    <property type="component" value="Chromosome"/>
</dbReference>
<dbReference type="PaxDb" id="449447-MAE_16640"/>
<dbReference type="eggNOG" id="COG2931">
    <property type="taxonomic scope" value="Bacteria"/>
</dbReference>
<dbReference type="KEGG" id="mar:MAE_16640"/>
<dbReference type="BioCyc" id="MAER449447:MAE_RS07325-MONOMER"/>
<sequence>MASNITQQGSLTLNDFIFIQGANPTRADEYLVTFTAFNQPVQISLISANNTTYDPIVQIIDARTNTIVASDDDSGNGNNSLIANFLPQGGVVYKIRVTSFNTINTEIEHPYTLQVNSVVGDVVLEERLSSFGNPQTGQVVTFQGVLDSRDYTFPSPSTAAPSLADEYKLAVTAFNQPIQVSLTSSNTGVYDPFLQIVNARTGAVVAFDDDSGDGLNSLIANFLPQGGVDYRIRVSSFNTITLPQTNPATYTLQVSAQVGQAAVTPRVPGIIPPPNTSPLTLTGDTAQIAYVVYYGRPADNSGLTFWDTTLTSAGISYSPRQGDGLTGSEAGAYNQIVNDFGNSSEADNLFGQLNNRDKVNKVYNFAFNRNAEQEGLNYWAERLDSGAITLANFALEIGLGAQGDDIIALRNKLTSADLFTNSLDLPEERAAYSGESAALFGRNWLSDFGTTVSTQAWVDAAISSLVS</sequence>
<accession>B0JVF2</accession>
<feature type="domain" description="DUF4214" evidence="1">
    <location>
        <begin position="339"/>
        <end position="395"/>
    </location>
</feature>
<gene>
    <name evidence="2" type="ordered locus">MAE_16640</name>
</gene>
<dbReference type="PATRIC" id="fig|449447.4.peg.1526"/>
<dbReference type="HOGENOM" id="CLU_037717_0_0_3"/>
<dbReference type="STRING" id="449447.MAE_16640"/>
<proteinExistence type="predicted"/>
<dbReference type="EnsemblBacteria" id="BAG01486">
    <property type="protein sequence ID" value="BAG01486"/>
    <property type="gene ID" value="MAE_16640"/>
</dbReference>
<evidence type="ECO:0000313" key="2">
    <source>
        <dbReference type="EMBL" id="BAG01486.1"/>
    </source>
</evidence>
<reference evidence="2 3" key="1">
    <citation type="journal article" date="2007" name="DNA Res.">
        <title>Complete genomic structure of the bloom-forming toxic cyanobacterium Microcystis aeruginosa NIES-843.</title>
        <authorList>
            <person name="Kaneko T."/>
            <person name="Nakajima N."/>
            <person name="Okamoto S."/>
            <person name="Suzuki I."/>
            <person name="Tanabe Y."/>
            <person name="Tamaoki M."/>
            <person name="Nakamura Y."/>
            <person name="Kasai F."/>
            <person name="Watanabe A."/>
            <person name="Kawashima K."/>
            <person name="Kishida Y."/>
            <person name="Ono A."/>
            <person name="Shimizu Y."/>
            <person name="Takahashi C."/>
            <person name="Minami C."/>
            <person name="Fujishiro T."/>
            <person name="Kohara M."/>
            <person name="Katoh M."/>
            <person name="Nakazaki N."/>
            <person name="Nakayama S."/>
            <person name="Yamada M."/>
            <person name="Tabata S."/>
            <person name="Watanabe M.M."/>
        </authorList>
    </citation>
    <scope>NUCLEOTIDE SEQUENCE [LARGE SCALE GENOMIC DNA]</scope>
    <source>
        <strain evidence="3">NIES-843 / IAM M-247</strain>
    </source>
</reference>